<keyword evidence="1" id="KW-0812">Transmembrane</keyword>
<evidence type="ECO:0000313" key="3">
    <source>
        <dbReference type="EMBL" id="OAG67605.1"/>
    </source>
</evidence>
<accession>A0A1A9MBC9</accession>
<evidence type="ECO:0000313" key="5">
    <source>
        <dbReference type="Proteomes" id="UP001303614"/>
    </source>
</evidence>
<evidence type="ECO:0000313" key="2">
    <source>
        <dbReference type="EMBL" id="MEA5125106.1"/>
    </source>
</evidence>
<dbReference type="Proteomes" id="UP000077659">
    <property type="component" value="Unassembled WGS sequence"/>
</dbReference>
<reference evidence="2 5" key="2">
    <citation type="submission" date="2023-12" db="EMBL/GenBank/DDBJ databases">
        <title>Genome sequencing of Xanthomonas floridensis.</title>
        <authorList>
            <person name="Greer S."/>
            <person name="Harrison J."/>
            <person name="Grant M."/>
            <person name="Vicente J."/>
            <person name="Studholme D."/>
        </authorList>
    </citation>
    <scope>NUCLEOTIDE SEQUENCE [LARGE SCALE GENOMIC DNA]</scope>
    <source>
        <strain evidence="2 5">WHRI 8848</strain>
    </source>
</reference>
<feature type="transmembrane region" description="Helical" evidence="1">
    <location>
        <begin position="112"/>
        <end position="134"/>
    </location>
</feature>
<evidence type="ECO:0000313" key="4">
    <source>
        <dbReference type="Proteomes" id="UP000077659"/>
    </source>
</evidence>
<organism evidence="3 4">
    <name type="scientific">Xanthomonas floridensis</name>
    <dbReference type="NCBI Taxonomy" id="1843580"/>
    <lineage>
        <taxon>Bacteria</taxon>
        <taxon>Pseudomonadati</taxon>
        <taxon>Pseudomonadota</taxon>
        <taxon>Gammaproteobacteria</taxon>
        <taxon>Lysobacterales</taxon>
        <taxon>Lysobacteraceae</taxon>
        <taxon>Xanthomonas</taxon>
    </lineage>
</organism>
<dbReference type="InterPro" id="IPR046513">
    <property type="entry name" value="DUF6691"/>
</dbReference>
<gene>
    <name evidence="3" type="ORF">A7D17_16685</name>
    <name evidence="2" type="ORF">VB146_14855</name>
</gene>
<dbReference type="EMBL" id="JAYFSO010000019">
    <property type="protein sequence ID" value="MEA5125106.1"/>
    <property type="molecule type" value="Genomic_DNA"/>
</dbReference>
<keyword evidence="1" id="KW-0472">Membrane</keyword>
<dbReference type="OrthoDB" id="9790409at2"/>
<dbReference type="Pfam" id="PF20398">
    <property type="entry name" value="DUF6691"/>
    <property type="match status" value="1"/>
</dbReference>
<name>A0A1A9MBC9_9XANT</name>
<dbReference type="Proteomes" id="UP001303614">
    <property type="component" value="Unassembled WGS sequence"/>
</dbReference>
<keyword evidence="5" id="KW-1185">Reference proteome</keyword>
<feature type="transmembrane region" description="Helical" evidence="1">
    <location>
        <begin position="85"/>
        <end position="106"/>
    </location>
</feature>
<dbReference type="AlphaFoldDB" id="A0A1A9MBC9"/>
<comment type="caution">
    <text evidence="3">The sequence shown here is derived from an EMBL/GenBank/DDBJ whole genome shotgun (WGS) entry which is preliminary data.</text>
</comment>
<sequence>MNRVLSSAIAGLIFGTGLLLSGMADPTKVLGFLDVAGRWDPSLGLVMLGAIGVAAPAFWWARRRGRTLRGASLQLPSHRQIDGPLLWGSALFGIGWGMVGLCPAPALLGAAALQPSSLVFVLAMLIGMRLHLLYRRRAEPDPRRGSRR</sequence>
<protein>
    <submittedName>
        <fullName evidence="2">DUF6691 family protein</fullName>
    </submittedName>
</protein>
<dbReference type="EMBL" id="LXNG01000015">
    <property type="protein sequence ID" value="OAG67605.1"/>
    <property type="molecule type" value="Genomic_DNA"/>
</dbReference>
<dbReference type="RefSeq" id="WP_064508960.1">
    <property type="nucleotide sequence ID" value="NZ_JAYFSN010000018.1"/>
</dbReference>
<reference evidence="3 4" key="1">
    <citation type="submission" date="2016-05" db="EMBL/GenBank/DDBJ databases">
        <title>Pathogenic, phenotypic and molecular characterisation of Xanthomonas nasturtii sp. nov. and Xanthomonas floridensis sp. nov., new species of Xanthomonas associated with watercress production in Florida.</title>
        <authorList>
            <person name="Vicente J.G."/>
            <person name="Rothwell S."/>
            <person name="Holub E.B."/>
            <person name="Studholme D.J."/>
        </authorList>
    </citation>
    <scope>NUCLEOTIDE SEQUENCE [LARGE SCALE GENOMIC DNA]</scope>
    <source>
        <strain evidence="3 4">WHRI 8848</strain>
    </source>
</reference>
<evidence type="ECO:0000256" key="1">
    <source>
        <dbReference type="SAM" id="Phobius"/>
    </source>
</evidence>
<proteinExistence type="predicted"/>
<feature type="transmembrane region" description="Helical" evidence="1">
    <location>
        <begin position="43"/>
        <end position="61"/>
    </location>
</feature>
<dbReference type="STRING" id="1843580.A7D17_16685"/>
<keyword evidence="1" id="KW-1133">Transmembrane helix</keyword>